<reference evidence="7" key="1">
    <citation type="submission" date="2016-10" db="EMBL/GenBank/DDBJ databases">
        <authorList>
            <person name="Varghese N."/>
        </authorList>
    </citation>
    <scope>NUCLEOTIDE SEQUENCE [LARGE SCALE GENOMIC DNA]</scope>
    <source>
        <strain evidence="7">DSM 24868</strain>
    </source>
</reference>
<keyword evidence="1" id="KW-0547">Nucleotide-binding</keyword>
<feature type="compositionally biased region" description="Basic and acidic residues" evidence="3">
    <location>
        <begin position="498"/>
        <end position="511"/>
    </location>
</feature>
<evidence type="ECO:0000256" key="3">
    <source>
        <dbReference type="SAM" id="MobiDB-lite"/>
    </source>
</evidence>
<keyword evidence="2" id="KW-0067">ATP-binding</keyword>
<evidence type="ECO:0000259" key="5">
    <source>
        <dbReference type="Pfam" id="PF01656"/>
    </source>
</evidence>
<dbReference type="GO" id="GO:0005524">
    <property type="term" value="F:ATP binding"/>
    <property type="evidence" value="ECO:0007669"/>
    <property type="project" value="UniProtKB-KW"/>
</dbReference>
<keyword evidence="4" id="KW-1133">Transmembrane helix</keyword>
<keyword evidence="7" id="KW-1185">Reference proteome</keyword>
<dbReference type="EMBL" id="FNZI01000003">
    <property type="protein sequence ID" value="SEJ40102.1"/>
    <property type="molecule type" value="Genomic_DNA"/>
</dbReference>
<dbReference type="AlphaFoldDB" id="A0A1H6YS68"/>
<dbReference type="Proteomes" id="UP000183315">
    <property type="component" value="Unassembled WGS sequence"/>
</dbReference>
<gene>
    <name evidence="6" type="ORF">SAMN05421637_1721</name>
</gene>
<evidence type="ECO:0000313" key="7">
    <source>
        <dbReference type="Proteomes" id="UP000183315"/>
    </source>
</evidence>
<organism evidence="6 7">
    <name type="scientific">Demequina mangrovi</name>
    <dbReference type="NCBI Taxonomy" id="1043493"/>
    <lineage>
        <taxon>Bacteria</taxon>
        <taxon>Bacillati</taxon>
        <taxon>Actinomycetota</taxon>
        <taxon>Actinomycetes</taxon>
        <taxon>Micrococcales</taxon>
        <taxon>Demequinaceae</taxon>
        <taxon>Demequina</taxon>
    </lineage>
</organism>
<dbReference type="NCBIfam" id="TIGR01007">
    <property type="entry name" value="eps_fam"/>
    <property type="match status" value="1"/>
</dbReference>
<dbReference type="InterPro" id="IPR050445">
    <property type="entry name" value="Bact_polysacc_biosynth/exp"/>
</dbReference>
<dbReference type="InterPro" id="IPR002586">
    <property type="entry name" value="CobQ/CobB/MinD/ParA_Nub-bd_dom"/>
</dbReference>
<keyword evidence="4" id="KW-0812">Transmembrane</keyword>
<dbReference type="PANTHER" id="PTHR32309:SF13">
    <property type="entry name" value="FERRIC ENTEROBACTIN TRANSPORT PROTEIN FEPE"/>
    <property type="match status" value="1"/>
</dbReference>
<evidence type="ECO:0000313" key="6">
    <source>
        <dbReference type="EMBL" id="SEJ40102.1"/>
    </source>
</evidence>
<dbReference type="STRING" id="1043493.SAMN05421637_1721"/>
<dbReference type="InterPro" id="IPR027417">
    <property type="entry name" value="P-loop_NTPase"/>
</dbReference>
<feature type="transmembrane region" description="Helical" evidence="4">
    <location>
        <begin position="12"/>
        <end position="33"/>
    </location>
</feature>
<dbReference type="InterPro" id="IPR005702">
    <property type="entry name" value="Wzc-like_C"/>
</dbReference>
<feature type="domain" description="CobQ/CobB/MinD/ParA nucleotide binding" evidence="5">
    <location>
        <begin position="266"/>
        <end position="450"/>
    </location>
</feature>
<feature type="region of interest" description="Disordered" evidence="3">
    <location>
        <begin position="456"/>
        <end position="511"/>
    </location>
</feature>
<evidence type="ECO:0000256" key="2">
    <source>
        <dbReference type="ARBA" id="ARBA00022840"/>
    </source>
</evidence>
<dbReference type="Gene3D" id="3.40.50.300">
    <property type="entry name" value="P-loop containing nucleotide triphosphate hydrolases"/>
    <property type="match status" value="1"/>
</dbReference>
<feature type="transmembrane region" description="Helical" evidence="4">
    <location>
        <begin position="178"/>
        <end position="197"/>
    </location>
</feature>
<evidence type="ECO:0000256" key="1">
    <source>
        <dbReference type="ARBA" id="ARBA00022741"/>
    </source>
</evidence>
<dbReference type="RefSeq" id="WP_074789313.1">
    <property type="nucleotide sequence ID" value="NZ_FNZI01000003.1"/>
</dbReference>
<dbReference type="PANTHER" id="PTHR32309">
    <property type="entry name" value="TYROSINE-PROTEIN KINASE"/>
    <property type="match status" value="1"/>
</dbReference>
<keyword evidence="4" id="KW-0472">Membrane</keyword>
<dbReference type="eggNOG" id="COG0489">
    <property type="taxonomic scope" value="Bacteria"/>
</dbReference>
<name>A0A1H6YS68_9MICO</name>
<evidence type="ECO:0000256" key="4">
    <source>
        <dbReference type="SAM" id="Phobius"/>
    </source>
</evidence>
<proteinExistence type="predicted"/>
<sequence length="511" mass="53847">MELNDYLHVFRTRWIAIVVITVLTGILAGAWTLTQDKVFTATGSAIITTGASQDLGSALVGDNYAKSRVKSYLDVAKSRKVAEFAAEQLGISVRPDALVARVTVTNPTDTAVLRVAANGPTPEAARDLAEAWIAGMTQTVADLENEGSAASVDMSVVKLQTLDSAVLPTSPTSPNVRFAVSLGLLMGLALGIGYALVKAALDRRLRKPGDVEREFDVPVVGALPFDEAIGASGSPTATTDFAMKEAVRQLRTNLQFMDVDNPPRVIVVTSALPGDGKSTAVIKLAEAIAESGQDVVLVDADLRRPVIAKKLRLVEGAGLTDVLVGRAKAADVLQAYGPTDHFYVLASGAVPPNPSELLGSDAMKTVLYGFPKKAIVLVDTPPLIPVTDAAVLTARTDGALIVARSGKTTIDLLDRALQNLDKVKGRALGVILNSVPRKGAHRDQYAYAYEYERKATEGDAEPATVPTAQAKPAPHTPKHATRRQAAAEPPAGILDWDTAAKGESRRAAGES</sequence>
<protein>
    <submittedName>
        <fullName evidence="6">Capsular exopolysaccharide family</fullName>
    </submittedName>
</protein>
<dbReference type="CDD" id="cd05387">
    <property type="entry name" value="BY-kinase"/>
    <property type="match status" value="1"/>
</dbReference>
<dbReference type="SUPFAM" id="SSF52540">
    <property type="entry name" value="P-loop containing nucleoside triphosphate hydrolases"/>
    <property type="match status" value="1"/>
</dbReference>
<dbReference type="Pfam" id="PF01656">
    <property type="entry name" value="CbiA"/>
    <property type="match status" value="1"/>
</dbReference>
<accession>A0A1H6YS68</accession>